<dbReference type="VEuPathDB" id="FungiDB:MMYC01_208821"/>
<sequence length="191" mass="20253">MKLTVSLLGLAAFAAAIEQSITLIDIPQVVEARDPSETSHGHVLNAMAPFLRIDEPCAMRPRDADEIESGNIFVRRKKFGLGLDIVKDSFNKAKFGSKDKHKMADKENKPLKDNKTPNEKESKDKESSKGKALGSLGPSGSGPASGIFRSDSSESAKSKGSPTSDAGDLMRSNVGFLMTGLVSAGAASFVL</sequence>
<feature type="compositionally biased region" description="Basic and acidic residues" evidence="1">
    <location>
        <begin position="96"/>
        <end position="129"/>
    </location>
</feature>
<evidence type="ECO:0000313" key="3">
    <source>
        <dbReference type="EMBL" id="KXX74520.1"/>
    </source>
</evidence>
<organism evidence="3 5">
    <name type="scientific">Madurella mycetomatis</name>
    <dbReference type="NCBI Taxonomy" id="100816"/>
    <lineage>
        <taxon>Eukaryota</taxon>
        <taxon>Fungi</taxon>
        <taxon>Dikarya</taxon>
        <taxon>Ascomycota</taxon>
        <taxon>Pezizomycotina</taxon>
        <taxon>Sordariomycetes</taxon>
        <taxon>Sordariomycetidae</taxon>
        <taxon>Sordariales</taxon>
        <taxon>Sordariales incertae sedis</taxon>
        <taxon>Madurella</taxon>
    </lineage>
</organism>
<feature type="region of interest" description="Disordered" evidence="1">
    <location>
        <begin position="96"/>
        <end position="170"/>
    </location>
</feature>
<reference evidence="3 5" key="3">
    <citation type="submission" date="2016-01" db="EMBL/GenBank/DDBJ databases">
        <title>Madurella mycetomatis genome sequencing.</title>
        <authorList>
            <person name="Van De Sande W."/>
        </authorList>
    </citation>
    <scope>NUCLEOTIDE SEQUENCE [LARGE SCALE GENOMIC DNA]</scope>
    <source>
        <strain evidence="3">Mm55</strain>
        <strain evidence="5">mm55</strain>
    </source>
</reference>
<evidence type="ECO:0000256" key="2">
    <source>
        <dbReference type="SAM" id="SignalP"/>
    </source>
</evidence>
<feature type="chain" id="PRO_5014045969" evidence="2">
    <location>
        <begin position="33"/>
        <end position="191"/>
    </location>
</feature>
<reference evidence="5" key="1">
    <citation type="submission" date="2015-06" db="EMBL/GenBank/DDBJ databases">
        <authorList>
            <person name="van de Sande W.W.J."/>
        </authorList>
    </citation>
    <scope>NUCLEOTIDE SEQUENCE [LARGE SCALE GENOMIC DNA]</scope>
    <source>
        <strain evidence="5">mm55</strain>
    </source>
</reference>
<accession>A0A175VU18</accession>
<feature type="compositionally biased region" description="Low complexity" evidence="1">
    <location>
        <begin position="130"/>
        <end position="146"/>
    </location>
</feature>
<evidence type="ECO:0000313" key="5">
    <source>
        <dbReference type="Proteomes" id="UP000078237"/>
    </source>
</evidence>
<dbReference type="EMBL" id="LCTW02000280">
    <property type="protein sequence ID" value="KXX75300.1"/>
    <property type="molecule type" value="Genomic_DNA"/>
</dbReference>
<dbReference type="EMBL" id="LCTW02000344">
    <property type="protein sequence ID" value="KXX74520.1"/>
    <property type="molecule type" value="Genomic_DNA"/>
</dbReference>
<dbReference type="Proteomes" id="UP000078237">
    <property type="component" value="Unassembled WGS sequence"/>
</dbReference>
<dbReference type="VEuPathDB" id="FungiDB:MMYC01_208664"/>
<gene>
    <name evidence="4" type="ORF">MMYC01_208664</name>
    <name evidence="3" type="ORF">MMYC01_208821</name>
</gene>
<reference evidence="3" key="2">
    <citation type="submission" date="2015-06" db="EMBL/GenBank/DDBJ databases">
        <authorList>
            <person name="Hoefler B.C."/>
            <person name="Straight P.D."/>
        </authorList>
    </citation>
    <scope>NUCLEOTIDE SEQUENCE [LARGE SCALE GENOMIC DNA]</scope>
    <source>
        <strain evidence="3">Mm55</strain>
    </source>
</reference>
<comment type="caution">
    <text evidence="3">The sequence shown here is derived from an EMBL/GenBank/DDBJ whole genome shotgun (WGS) entry which is preliminary data.</text>
</comment>
<feature type="signal peptide" evidence="2">
    <location>
        <begin position="1"/>
        <end position="32"/>
    </location>
</feature>
<dbReference type="AlphaFoldDB" id="A0A175VU18"/>
<evidence type="ECO:0000313" key="4">
    <source>
        <dbReference type="EMBL" id="KXX75300.1"/>
    </source>
</evidence>
<name>A0A175VU18_9PEZI</name>
<keyword evidence="5" id="KW-1185">Reference proteome</keyword>
<proteinExistence type="predicted"/>
<keyword evidence="2" id="KW-0732">Signal</keyword>
<evidence type="ECO:0000256" key="1">
    <source>
        <dbReference type="SAM" id="MobiDB-lite"/>
    </source>
</evidence>
<protein>
    <submittedName>
        <fullName evidence="3">Uncharacterized protein</fullName>
    </submittedName>
</protein>